<sequence>MKSHVEIPPAHAVWRNRRAQALLLAATATIMANATISPALPGLAREFAAHPQVDLLTRLLVPAPSLAVVLVAPLVGVLSDRIGRRGLLVWGIALFVLAGSAGLLLPGLESILISRLILGVAVAAIMTTQTALIGDYFSGAARAALTGLQTSARNFGGFVFISTAGLLASLSPRLPFAIYAIPVLILPFVLRALPRPVRRVAAQGGETSAANGHRNWRLILTGLLLFQMVTNMTFFIMPTQIPFYLDTLGHDSAVMTGTVLGLLTLAGGLAALVYGRLAVRLQVTGVWALGYGAMAMGMAAIGTKAGLPVMLAGAVAIGIGFAWVLPVFVTAMLAIAPARRRGGAGGLLTTAIFLGQVLSPFLSLPIIAAIGFDGLYLGAGALLATISALALIAGILQRIRIRAHAA</sequence>
<dbReference type="PROSITE" id="PS00216">
    <property type="entry name" value="SUGAR_TRANSPORT_1"/>
    <property type="match status" value="1"/>
</dbReference>
<feature type="transmembrane region" description="Helical" evidence="6">
    <location>
        <begin position="154"/>
        <end position="170"/>
    </location>
</feature>
<accession>A0A6B2NVW7</accession>
<feature type="transmembrane region" description="Helical" evidence="6">
    <location>
        <begin position="86"/>
        <end position="105"/>
    </location>
</feature>
<feature type="transmembrane region" description="Helical" evidence="6">
    <location>
        <begin position="218"/>
        <end position="241"/>
    </location>
</feature>
<dbReference type="InterPro" id="IPR005829">
    <property type="entry name" value="Sugar_transporter_CS"/>
</dbReference>
<feature type="transmembrane region" description="Helical" evidence="6">
    <location>
        <begin position="309"/>
        <end position="335"/>
    </location>
</feature>
<reference evidence="8" key="1">
    <citation type="submission" date="2020-02" db="EMBL/GenBank/DDBJ databases">
        <title>Delineation of the pyrene-degrading pathway in Roseobacter clade bacteria by genomic analysis.</title>
        <authorList>
            <person name="Zhou H."/>
            <person name="Wang H."/>
        </authorList>
    </citation>
    <scope>NUCLEOTIDE SEQUENCE</scope>
    <source>
        <strain evidence="8">PrR005</strain>
    </source>
</reference>
<gene>
    <name evidence="8" type="ORF">G0P99_16630</name>
</gene>
<feature type="transmembrane region" description="Helical" evidence="6">
    <location>
        <begin position="286"/>
        <end position="303"/>
    </location>
</feature>
<comment type="caution">
    <text evidence="8">The sequence shown here is derived from an EMBL/GenBank/DDBJ whole genome shotgun (WGS) entry which is preliminary data.</text>
</comment>
<dbReference type="RefSeq" id="WP_164131597.1">
    <property type="nucleotide sequence ID" value="NZ_JAAGOX010000032.1"/>
</dbReference>
<dbReference type="InterPro" id="IPR050189">
    <property type="entry name" value="MFS_Efflux_Transporters"/>
</dbReference>
<feature type="transmembrane region" description="Helical" evidence="6">
    <location>
        <begin position="253"/>
        <end position="274"/>
    </location>
</feature>
<dbReference type="Gene3D" id="1.20.1250.20">
    <property type="entry name" value="MFS general substrate transporter like domains"/>
    <property type="match status" value="1"/>
</dbReference>
<evidence type="ECO:0000259" key="7">
    <source>
        <dbReference type="PROSITE" id="PS50850"/>
    </source>
</evidence>
<comment type="subcellular location">
    <subcellularLocation>
        <location evidence="1">Cell membrane</location>
        <topology evidence="1">Multi-pass membrane protein</topology>
    </subcellularLocation>
</comment>
<dbReference type="InterPro" id="IPR020846">
    <property type="entry name" value="MFS_dom"/>
</dbReference>
<evidence type="ECO:0000313" key="8">
    <source>
        <dbReference type="EMBL" id="NDW46579.1"/>
    </source>
</evidence>
<evidence type="ECO:0000256" key="4">
    <source>
        <dbReference type="ARBA" id="ARBA00022989"/>
    </source>
</evidence>
<keyword evidence="2" id="KW-1003">Cell membrane</keyword>
<dbReference type="PANTHER" id="PTHR43124">
    <property type="entry name" value="PURINE EFFLUX PUMP PBUE"/>
    <property type="match status" value="1"/>
</dbReference>
<dbReference type="PANTHER" id="PTHR43124:SF3">
    <property type="entry name" value="CHLORAMPHENICOL EFFLUX PUMP RV0191"/>
    <property type="match status" value="1"/>
</dbReference>
<keyword evidence="5 6" id="KW-0472">Membrane</keyword>
<evidence type="ECO:0000256" key="1">
    <source>
        <dbReference type="ARBA" id="ARBA00004651"/>
    </source>
</evidence>
<name>A0A6B2NVW7_9RHOB</name>
<organism evidence="8">
    <name type="scientific">Ruegeria sp. PrR005</name>
    <dbReference type="NCBI Taxonomy" id="2706882"/>
    <lineage>
        <taxon>Bacteria</taxon>
        <taxon>Pseudomonadati</taxon>
        <taxon>Pseudomonadota</taxon>
        <taxon>Alphaproteobacteria</taxon>
        <taxon>Rhodobacterales</taxon>
        <taxon>Roseobacteraceae</taxon>
        <taxon>Ruegeria</taxon>
    </lineage>
</organism>
<dbReference type="GO" id="GO:0022857">
    <property type="term" value="F:transmembrane transporter activity"/>
    <property type="evidence" value="ECO:0007669"/>
    <property type="project" value="InterPro"/>
</dbReference>
<feature type="transmembrane region" description="Helical" evidence="6">
    <location>
        <begin position="176"/>
        <end position="193"/>
    </location>
</feature>
<feature type="transmembrane region" description="Helical" evidence="6">
    <location>
        <begin position="60"/>
        <end position="79"/>
    </location>
</feature>
<dbReference type="InterPro" id="IPR011701">
    <property type="entry name" value="MFS"/>
</dbReference>
<keyword evidence="3 6" id="KW-0812">Transmembrane</keyword>
<feature type="transmembrane region" description="Helical" evidence="6">
    <location>
        <begin position="347"/>
        <end position="370"/>
    </location>
</feature>
<dbReference type="Pfam" id="PF07690">
    <property type="entry name" value="MFS_1"/>
    <property type="match status" value="1"/>
</dbReference>
<dbReference type="GO" id="GO:0005886">
    <property type="term" value="C:plasma membrane"/>
    <property type="evidence" value="ECO:0007669"/>
    <property type="project" value="UniProtKB-SubCell"/>
</dbReference>
<feature type="transmembrane region" description="Helical" evidence="6">
    <location>
        <begin position="376"/>
        <end position="396"/>
    </location>
</feature>
<keyword evidence="4 6" id="KW-1133">Transmembrane helix</keyword>
<protein>
    <submittedName>
        <fullName evidence="8">MFS transporter</fullName>
    </submittedName>
</protein>
<dbReference type="PROSITE" id="PS50850">
    <property type="entry name" value="MFS"/>
    <property type="match status" value="1"/>
</dbReference>
<feature type="transmembrane region" description="Helical" evidence="6">
    <location>
        <begin position="111"/>
        <end position="133"/>
    </location>
</feature>
<dbReference type="AlphaFoldDB" id="A0A6B2NVW7"/>
<evidence type="ECO:0000256" key="3">
    <source>
        <dbReference type="ARBA" id="ARBA00022692"/>
    </source>
</evidence>
<feature type="transmembrane region" description="Helical" evidence="6">
    <location>
        <begin position="21"/>
        <end position="40"/>
    </location>
</feature>
<evidence type="ECO:0000256" key="2">
    <source>
        <dbReference type="ARBA" id="ARBA00022475"/>
    </source>
</evidence>
<proteinExistence type="predicted"/>
<dbReference type="InterPro" id="IPR036259">
    <property type="entry name" value="MFS_trans_sf"/>
</dbReference>
<dbReference type="CDD" id="cd17473">
    <property type="entry name" value="MFS_arabinose_efflux_permease_like"/>
    <property type="match status" value="1"/>
</dbReference>
<dbReference type="SUPFAM" id="SSF103473">
    <property type="entry name" value="MFS general substrate transporter"/>
    <property type="match status" value="1"/>
</dbReference>
<evidence type="ECO:0000256" key="5">
    <source>
        <dbReference type="ARBA" id="ARBA00023136"/>
    </source>
</evidence>
<evidence type="ECO:0000256" key="6">
    <source>
        <dbReference type="SAM" id="Phobius"/>
    </source>
</evidence>
<feature type="domain" description="Major facilitator superfamily (MFS) profile" evidence="7">
    <location>
        <begin position="18"/>
        <end position="402"/>
    </location>
</feature>
<dbReference type="EMBL" id="JAAGOX010000032">
    <property type="protein sequence ID" value="NDW46579.1"/>
    <property type="molecule type" value="Genomic_DNA"/>
</dbReference>